<comment type="caution">
    <text evidence="2">The sequence shown here is derived from an EMBL/GenBank/DDBJ whole genome shotgun (WGS) entry which is preliminary data.</text>
</comment>
<name>J9FSJ5_9ZZZZ</name>
<sequence>MGTQKCTEGKHHSLTGQGQGGDDEIAFRLCISLCRDLHQPENGSCKVV</sequence>
<evidence type="ECO:0000313" key="2">
    <source>
        <dbReference type="EMBL" id="EJW97473.1"/>
    </source>
</evidence>
<gene>
    <name evidence="2" type="ORF">EVA_14420</name>
</gene>
<dbReference type="EMBL" id="AMCI01004740">
    <property type="protein sequence ID" value="EJW97473.1"/>
    <property type="molecule type" value="Genomic_DNA"/>
</dbReference>
<accession>J9FSJ5</accession>
<proteinExistence type="predicted"/>
<feature type="region of interest" description="Disordered" evidence="1">
    <location>
        <begin position="1"/>
        <end position="22"/>
    </location>
</feature>
<evidence type="ECO:0000256" key="1">
    <source>
        <dbReference type="SAM" id="MobiDB-lite"/>
    </source>
</evidence>
<organism evidence="2">
    <name type="scientific">gut metagenome</name>
    <dbReference type="NCBI Taxonomy" id="749906"/>
    <lineage>
        <taxon>unclassified sequences</taxon>
        <taxon>metagenomes</taxon>
        <taxon>organismal metagenomes</taxon>
    </lineage>
</organism>
<dbReference type="AlphaFoldDB" id="J9FSJ5"/>
<protein>
    <submittedName>
        <fullName evidence="2">Uncharacterized protein</fullName>
    </submittedName>
</protein>
<reference evidence="2" key="1">
    <citation type="journal article" date="2012" name="PLoS ONE">
        <title>Gene sets for utilization of primary and secondary nutrition supplies in the distal gut of endangered iberian lynx.</title>
        <authorList>
            <person name="Alcaide M."/>
            <person name="Messina E."/>
            <person name="Richter M."/>
            <person name="Bargiela R."/>
            <person name="Peplies J."/>
            <person name="Huws S.A."/>
            <person name="Newbold C.J."/>
            <person name="Golyshin P.N."/>
            <person name="Simon M.A."/>
            <person name="Lopez G."/>
            <person name="Yakimov M.M."/>
            <person name="Ferrer M."/>
        </authorList>
    </citation>
    <scope>NUCLEOTIDE SEQUENCE</scope>
</reference>